<feature type="compositionally biased region" description="Acidic residues" evidence="1">
    <location>
        <begin position="46"/>
        <end position="65"/>
    </location>
</feature>
<reference evidence="3" key="1">
    <citation type="journal article" date="2005" name="Nature">
        <title>The map-based sequence of the rice genome.</title>
        <authorList>
            <consortium name="International rice genome sequencing project (IRGSP)"/>
            <person name="Matsumoto T."/>
            <person name="Wu J."/>
            <person name="Kanamori H."/>
            <person name="Katayose Y."/>
            <person name="Fujisawa M."/>
            <person name="Namiki N."/>
            <person name="Mizuno H."/>
            <person name="Yamamoto K."/>
            <person name="Antonio B.A."/>
            <person name="Baba T."/>
            <person name="Sakata K."/>
            <person name="Nagamura Y."/>
            <person name="Aoki H."/>
            <person name="Arikawa K."/>
            <person name="Arita K."/>
            <person name="Bito T."/>
            <person name="Chiden Y."/>
            <person name="Fujitsuka N."/>
            <person name="Fukunaka R."/>
            <person name="Hamada M."/>
            <person name="Harada C."/>
            <person name="Hayashi A."/>
            <person name="Hijishita S."/>
            <person name="Honda M."/>
            <person name="Hosokawa S."/>
            <person name="Ichikawa Y."/>
            <person name="Idonuma A."/>
            <person name="Iijima M."/>
            <person name="Ikeda M."/>
            <person name="Ikeno M."/>
            <person name="Ito K."/>
            <person name="Ito S."/>
            <person name="Ito T."/>
            <person name="Ito Y."/>
            <person name="Ito Y."/>
            <person name="Iwabuchi A."/>
            <person name="Kamiya K."/>
            <person name="Karasawa W."/>
            <person name="Kurita K."/>
            <person name="Katagiri S."/>
            <person name="Kikuta A."/>
            <person name="Kobayashi H."/>
            <person name="Kobayashi N."/>
            <person name="Machita K."/>
            <person name="Maehara T."/>
            <person name="Masukawa M."/>
            <person name="Mizubayashi T."/>
            <person name="Mukai Y."/>
            <person name="Nagasaki H."/>
            <person name="Nagata Y."/>
            <person name="Naito S."/>
            <person name="Nakashima M."/>
            <person name="Nakama Y."/>
            <person name="Nakamichi Y."/>
            <person name="Nakamura M."/>
            <person name="Meguro A."/>
            <person name="Negishi M."/>
            <person name="Ohta I."/>
            <person name="Ohta T."/>
            <person name="Okamoto M."/>
            <person name="Ono N."/>
            <person name="Saji S."/>
            <person name="Sakaguchi M."/>
            <person name="Sakai K."/>
            <person name="Shibata M."/>
            <person name="Shimokawa T."/>
            <person name="Song J."/>
            <person name="Takazaki Y."/>
            <person name="Terasawa K."/>
            <person name="Tsugane M."/>
            <person name="Tsuji K."/>
            <person name="Ueda S."/>
            <person name="Waki K."/>
            <person name="Yamagata H."/>
            <person name="Yamamoto M."/>
            <person name="Yamamoto S."/>
            <person name="Yamane H."/>
            <person name="Yoshiki S."/>
            <person name="Yoshihara R."/>
            <person name="Yukawa K."/>
            <person name="Zhong H."/>
            <person name="Yano M."/>
            <person name="Yuan Q."/>
            <person name="Ouyang S."/>
            <person name="Liu J."/>
            <person name="Jones K.M."/>
            <person name="Gansberger K."/>
            <person name="Moffat K."/>
            <person name="Hill J."/>
            <person name="Bera J."/>
            <person name="Fadrosh D."/>
            <person name="Jin S."/>
            <person name="Johri S."/>
            <person name="Kim M."/>
            <person name="Overton L."/>
            <person name="Reardon M."/>
            <person name="Tsitrin T."/>
            <person name="Vuong H."/>
            <person name="Weaver B."/>
            <person name="Ciecko A."/>
            <person name="Tallon L."/>
            <person name="Jackson J."/>
            <person name="Pai G."/>
            <person name="Aken S.V."/>
            <person name="Utterback T."/>
            <person name="Reidmuller S."/>
            <person name="Feldblyum T."/>
            <person name="Hsiao J."/>
            <person name="Zismann V."/>
            <person name="Iobst S."/>
            <person name="de Vazeille A.R."/>
            <person name="Buell C.R."/>
            <person name="Ying K."/>
            <person name="Li Y."/>
            <person name="Lu T."/>
            <person name="Huang Y."/>
            <person name="Zhao Q."/>
            <person name="Feng Q."/>
            <person name="Zhang L."/>
            <person name="Zhu J."/>
            <person name="Weng Q."/>
            <person name="Mu J."/>
            <person name="Lu Y."/>
            <person name="Fan D."/>
            <person name="Liu Y."/>
            <person name="Guan J."/>
            <person name="Zhang Y."/>
            <person name="Yu S."/>
            <person name="Liu X."/>
            <person name="Zhang Y."/>
            <person name="Hong G."/>
            <person name="Han B."/>
            <person name="Choisne N."/>
            <person name="Demange N."/>
            <person name="Orjeda G."/>
            <person name="Samain S."/>
            <person name="Cattolico L."/>
            <person name="Pelletier E."/>
            <person name="Couloux A."/>
            <person name="Segurens B."/>
            <person name="Wincker P."/>
            <person name="D'Hont A."/>
            <person name="Scarpelli C."/>
            <person name="Weissenbach J."/>
            <person name="Salanoubat M."/>
            <person name="Quetier F."/>
            <person name="Yu Y."/>
            <person name="Kim H.R."/>
            <person name="Rambo T."/>
            <person name="Currie J."/>
            <person name="Collura K."/>
            <person name="Luo M."/>
            <person name="Yang T."/>
            <person name="Ammiraju J.S.S."/>
            <person name="Engler F."/>
            <person name="Soderlund C."/>
            <person name="Wing R.A."/>
            <person name="Palmer L.E."/>
            <person name="de la Bastide M."/>
            <person name="Spiegel L."/>
            <person name="Nascimento L."/>
            <person name="Zutavern T."/>
            <person name="O'Shaughnessy A."/>
            <person name="Dike S."/>
            <person name="Dedhia N."/>
            <person name="Preston R."/>
            <person name="Balija V."/>
            <person name="McCombie W.R."/>
            <person name="Chow T."/>
            <person name="Chen H."/>
            <person name="Chung M."/>
            <person name="Chen C."/>
            <person name="Shaw J."/>
            <person name="Wu H."/>
            <person name="Hsiao K."/>
            <person name="Chao Y."/>
            <person name="Chu M."/>
            <person name="Cheng C."/>
            <person name="Hour A."/>
            <person name="Lee P."/>
            <person name="Lin S."/>
            <person name="Lin Y."/>
            <person name="Liou J."/>
            <person name="Liu S."/>
            <person name="Hsing Y."/>
            <person name="Raghuvanshi S."/>
            <person name="Mohanty A."/>
            <person name="Bharti A.K."/>
            <person name="Gaur A."/>
            <person name="Gupta V."/>
            <person name="Kumar D."/>
            <person name="Ravi V."/>
            <person name="Vij S."/>
            <person name="Kapur A."/>
            <person name="Khurana P."/>
            <person name="Khurana P."/>
            <person name="Khurana J.P."/>
            <person name="Tyagi A.K."/>
            <person name="Gaikwad K."/>
            <person name="Singh A."/>
            <person name="Dalal V."/>
            <person name="Srivastava S."/>
            <person name="Dixit A."/>
            <person name="Pal A.K."/>
            <person name="Ghazi I.A."/>
            <person name="Yadav M."/>
            <person name="Pandit A."/>
            <person name="Bhargava A."/>
            <person name="Sureshbabu K."/>
            <person name="Batra K."/>
            <person name="Sharma T.R."/>
            <person name="Mohapatra T."/>
            <person name="Singh N.K."/>
            <person name="Messing J."/>
            <person name="Nelson A.B."/>
            <person name="Fuks G."/>
            <person name="Kavchok S."/>
            <person name="Keizer G."/>
            <person name="Linton E."/>
            <person name="Llaca V."/>
            <person name="Song R."/>
            <person name="Tanyolac B."/>
            <person name="Young S."/>
            <person name="Ho-Il K."/>
            <person name="Hahn J.H."/>
            <person name="Sangsakoo G."/>
            <person name="Vanavichit A."/>
            <person name="de Mattos Luiz.A.T."/>
            <person name="Zimmer P.D."/>
            <person name="Malone G."/>
            <person name="Dellagostin O."/>
            <person name="de Oliveira A.C."/>
            <person name="Bevan M."/>
            <person name="Bancroft I."/>
            <person name="Minx P."/>
            <person name="Cordum H."/>
            <person name="Wilson R."/>
            <person name="Cheng Z."/>
            <person name="Jin W."/>
            <person name="Jiang J."/>
            <person name="Leong S.A."/>
            <person name="Iwama H."/>
            <person name="Gojobori T."/>
            <person name="Itoh T."/>
            <person name="Niimura Y."/>
            <person name="Fujii Y."/>
            <person name="Habara T."/>
            <person name="Sakai H."/>
            <person name="Sato Y."/>
            <person name="Wilson G."/>
            <person name="Kumar K."/>
            <person name="McCouch S."/>
            <person name="Juretic N."/>
            <person name="Hoen D."/>
            <person name="Wright S."/>
            <person name="Bruskiewich R."/>
            <person name="Bureau T."/>
            <person name="Miyao A."/>
            <person name="Hirochika H."/>
            <person name="Nishikawa T."/>
            <person name="Kadowaki K."/>
            <person name="Sugiura M."/>
            <person name="Burr B."/>
            <person name="Sasaki T."/>
        </authorList>
    </citation>
    <scope>NUCLEOTIDE SEQUENCE [LARGE SCALE GENOMIC DNA]</scope>
    <source>
        <strain evidence="3">cv. Nipponbare</strain>
    </source>
</reference>
<gene>
    <name evidence="2" type="primary">OSJNBa0075M17.19</name>
</gene>
<feature type="region of interest" description="Disordered" evidence="1">
    <location>
        <begin position="35"/>
        <end position="67"/>
    </location>
</feature>
<evidence type="ECO:0000313" key="3">
    <source>
        <dbReference type="Proteomes" id="UP000000763"/>
    </source>
</evidence>
<evidence type="ECO:0000256" key="1">
    <source>
        <dbReference type="SAM" id="MobiDB-lite"/>
    </source>
</evidence>
<reference evidence="3" key="2">
    <citation type="journal article" date="2008" name="Nucleic Acids Res.">
        <title>The rice annotation project database (RAP-DB): 2008 update.</title>
        <authorList>
            <consortium name="The rice annotation project (RAP)"/>
        </authorList>
    </citation>
    <scope>GENOME REANNOTATION</scope>
    <source>
        <strain evidence="3">cv. Nipponbare</strain>
    </source>
</reference>
<protein>
    <submittedName>
        <fullName evidence="2">Uncharacterized protein</fullName>
    </submittedName>
</protein>
<dbReference type="OrthoDB" id="270624at2759"/>
<dbReference type="AlphaFoldDB" id="A0A0P0WX22"/>
<dbReference type="PANTHER" id="PTHR14091">
    <property type="entry name" value="PERIODIC TRYPTOPHAN PROTEIN 1"/>
    <property type="match status" value="1"/>
</dbReference>
<dbReference type="GO" id="GO:0006364">
    <property type="term" value="P:rRNA processing"/>
    <property type="evidence" value="ECO:0007669"/>
    <property type="project" value="InterPro"/>
</dbReference>
<accession>A0A0P0WX22</accession>
<proteinExistence type="predicted"/>
<sequence length="143" mass="15952">MISAICWIPRGAVKTVPLVAAPPTREEIHAAIGAAAASERRRREEIDTDDDGMDDIDGAQEEDEVALQSDDCSVDYIADGLRELDMENYDDEDGVIKDLCSGSSDLYYPSNDMDPYLKNKNNGLDEDEDDERLKIRLSNLLIR</sequence>
<dbReference type="InterPro" id="IPR044285">
    <property type="entry name" value="PWP1"/>
</dbReference>
<organism evidence="2 3">
    <name type="scientific">Oryza sativa subsp. japonica</name>
    <name type="common">Rice</name>
    <dbReference type="NCBI Taxonomy" id="39947"/>
    <lineage>
        <taxon>Eukaryota</taxon>
        <taxon>Viridiplantae</taxon>
        <taxon>Streptophyta</taxon>
        <taxon>Embryophyta</taxon>
        <taxon>Tracheophyta</taxon>
        <taxon>Spermatophyta</taxon>
        <taxon>Magnoliopsida</taxon>
        <taxon>Liliopsida</taxon>
        <taxon>Poales</taxon>
        <taxon>Poaceae</taxon>
        <taxon>BOP clade</taxon>
        <taxon>Oryzoideae</taxon>
        <taxon>Oryzeae</taxon>
        <taxon>Oryzinae</taxon>
        <taxon>Oryza</taxon>
        <taxon>Oryza sativa</taxon>
    </lineage>
</organism>
<dbReference type="EMBL" id="AP005472">
    <property type="protein sequence ID" value="BAD46145.1"/>
    <property type="molecule type" value="Genomic_DNA"/>
</dbReference>
<dbReference type="Proteomes" id="UP000000763">
    <property type="component" value="Chromosome 6"/>
</dbReference>
<name>A0A0P0WX22_ORYSJ</name>
<evidence type="ECO:0000313" key="2">
    <source>
        <dbReference type="EMBL" id="BAD46145.1"/>
    </source>
</evidence>
<dbReference type="PANTHER" id="PTHR14091:SF0">
    <property type="entry name" value="PERIODIC TRYPTOPHAN PROTEIN 1 HOMOLOG"/>
    <property type="match status" value="1"/>
</dbReference>